<sequence length="182" mass="21385">MNNKMITYLPIFMRKSKVYNEIFNAEEHQFQYIQTDIEDVKKQLDIDTATWGLVIYEKDLKIETDLSKPLDERRSVIKSKERGSGKIDAALIQIVAEAYSNGEVIVNFNGTIIVKFIGTRGVPPNLDDLAAEIENIKPAHLSFEFEFTYLTWNEFDNYNKTWNQWDELNLTWDELETYREVM</sequence>
<dbReference type="Pfam" id="PF10076">
    <property type="entry name" value="Phage_Mu_Gp48"/>
    <property type="match status" value="1"/>
</dbReference>
<organism evidence="1 2">
    <name type="scientific">Natronincola peptidivorans</name>
    <dbReference type="NCBI Taxonomy" id="426128"/>
    <lineage>
        <taxon>Bacteria</taxon>
        <taxon>Bacillati</taxon>
        <taxon>Bacillota</taxon>
        <taxon>Clostridia</taxon>
        <taxon>Peptostreptococcales</taxon>
        <taxon>Natronincolaceae</taxon>
        <taxon>Natronincola</taxon>
    </lineage>
</organism>
<evidence type="ECO:0000313" key="2">
    <source>
        <dbReference type="Proteomes" id="UP000199568"/>
    </source>
</evidence>
<dbReference type="InterPro" id="IPR018755">
    <property type="entry name" value="Phage_Mu_Gp48"/>
</dbReference>
<dbReference type="STRING" id="426128.SAMN05660297_02737"/>
<dbReference type="Proteomes" id="UP000199568">
    <property type="component" value="Unassembled WGS sequence"/>
</dbReference>
<keyword evidence="2" id="KW-1185">Reference proteome</keyword>
<evidence type="ECO:0008006" key="3">
    <source>
        <dbReference type="Google" id="ProtNLM"/>
    </source>
</evidence>
<dbReference type="EMBL" id="FOHU01000014">
    <property type="protein sequence ID" value="SET55294.1"/>
    <property type="molecule type" value="Genomic_DNA"/>
</dbReference>
<dbReference type="AlphaFoldDB" id="A0A1I0FDL6"/>
<evidence type="ECO:0000313" key="1">
    <source>
        <dbReference type="EMBL" id="SET55294.1"/>
    </source>
</evidence>
<dbReference type="RefSeq" id="WP_090445184.1">
    <property type="nucleotide sequence ID" value="NZ_FOHU01000014.1"/>
</dbReference>
<proteinExistence type="predicted"/>
<name>A0A1I0FDL6_9FIRM</name>
<gene>
    <name evidence="1" type="ORF">SAMN05660297_02737</name>
</gene>
<dbReference type="OrthoDB" id="1629754at2"/>
<reference evidence="1 2" key="1">
    <citation type="submission" date="2016-10" db="EMBL/GenBank/DDBJ databases">
        <authorList>
            <person name="de Groot N.N."/>
        </authorList>
    </citation>
    <scope>NUCLEOTIDE SEQUENCE [LARGE SCALE GENOMIC DNA]</scope>
    <source>
        <strain evidence="1 2">DSM 18979</strain>
    </source>
</reference>
<accession>A0A1I0FDL6</accession>
<protein>
    <recommendedName>
        <fullName evidence="3">DUF2313 domain-containing protein</fullName>
    </recommendedName>
</protein>